<reference evidence="4" key="1">
    <citation type="submission" date="2016-06" db="UniProtKB">
        <authorList>
            <consortium name="WormBaseParasite"/>
        </authorList>
    </citation>
    <scope>IDENTIFICATION</scope>
</reference>
<evidence type="ECO:0000313" key="4">
    <source>
        <dbReference type="WBParaSite" id="SBAD_0000901601-mRNA-1"/>
    </source>
</evidence>
<dbReference type="AlphaFoldDB" id="A0A183IYK5"/>
<keyword evidence="3" id="KW-1185">Reference proteome</keyword>
<dbReference type="EMBL" id="UZAM01011874">
    <property type="protein sequence ID" value="VDP18737.1"/>
    <property type="molecule type" value="Genomic_DNA"/>
</dbReference>
<sequence length="215" mass="25614">MRVKSNEYRKKKAELNDLNTELVVLHRTEQLLLKDAEDLGFIAKSKEDSDETSEKELVMILPKKVLKGRARARMIYFMYCYEFKDMKKRCELRQWRHVMLFTGFDKYVLSNLPKETDRLKAEVDKSRQELNDLQNQRDSLKEKLMLVQGGNQSATTDYIARLEEKMTELNKLKNNLLSEEKMQMEKQPYLAKQIQIYKDAVKLMEGKIKGWEYKE</sequence>
<reference evidence="2 3" key="2">
    <citation type="submission" date="2018-11" db="EMBL/GenBank/DDBJ databases">
        <authorList>
            <consortium name="Pathogen Informatics"/>
        </authorList>
    </citation>
    <scope>NUCLEOTIDE SEQUENCE [LARGE SCALE GENOMIC DNA]</scope>
</reference>
<protein>
    <submittedName>
        <fullName evidence="4">DUF4201 domain-containing protein</fullName>
    </submittedName>
</protein>
<name>A0A183IYK5_9BILA</name>
<dbReference type="Proteomes" id="UP000270296">
    <property type="component" value="Unassembled WGS sequence"/>
</dbReference>
<organism evidence="4">
    <name type="scientific">Soboliphyme baturini</name>
    <dbReference type="NCBI Taxonomy" id="241478"/>
    <lineage>
        <taxon>Eukaryota</taxon>
        <taxon>Metazoa</taxon>
        <taxon>Ecdysozoa</taxon>
        <taxon>Nematoda</taxon>
        <taxon>Enoplea</taxon>
        <taxon>Dorylaimia</taxon>
        <taxon>Dioctophymatida</taxon>
        <taxon>Dioctophymatoidea</taxon>
        <taxon>Soboliphymatidae</taxon>
        <taxon>Soboliphyme</taxon>
    </lineage>
</organism>
<feature type="coiled-coil region" evidence="1">
    <location>
        <begin position="116"/>
        <end position="182"/>
    </location>
</feature>
<gene>
    <name evidence="2" type="ORF">SBAD_LOCUS8703</name>
</gene>
<evidence type="ECO:0000313" key="2">
    <source>
        <dbReference type="EMBL" id="VDP18737.1"/>
    </source>
</evidence>
<dbReference type="OrthoDB" id="276029at2759"/>
<evidence type="ECO:0000256" key="1">
    <source>
        <dbReference type="SAM" id="Coils"/>
    </source>
</evidence>
<dbReference type="WBParaSite" id="SBAD_0000901601-mRNA-1">
    <property type="protein sequence ID" value="SBAD_0000901601-mRNA-1"/>
    <property type="gene ID" value="SBAD_0000901601"/>
</dbReference>
<keyword evidence="1" id="KW-0175">Coiled coil</keyword>
<accession>A0A183IYK5</accession>
<evidence type="ECO:0000313" key="3">
    <source>
        <dbReference type="Proteomes" id="UP000270296"/>
    </source>
</evidence>
<proteinExistence type="predicted"/>